<gene>
    <name evidence="1" type="ORF">MELLADRAFT_114390</name>
</gene>
<dbReference type="HOGENOM" id="CLU_2062018_0_0_1"/>
<dbReference type="RefSeq" id="XP_007419353.1">
    <property type="nucleotide sequence ID" value="XM_007419291.1"/>
</dbReference>
<dbReference type="AlphaFoldDB" id="F4SD99"/>
<evidence type="ECO:0000313" key="1">
    <source>
        <dbReference type="EMBL" id="EGF97371.1"/>
    </source>
</evidence>
<evidence type="ECO:0000313" key="2">
    <source>
        <dbReference type="Proteomes" id="UP000001072"/>
    </source>
</evidence>
<reference evidence="2" key="1">
    <citation type="journal article" date="2011" name="Proc. Natl. Acad. Sci. U.S.A.">
        <title>Obligate biotrophy features unraveled by the genomic analysis of rust fungi.</title>
        <authorList>
            <person name="Duplessis S."/>
            <person name="Cuomo C.A."/>
            <person name="Lin Y.-C."/>
            <person name="Aerts A."/>
            <person name="Tisserant E."/>
            <person name="Veneault-Fourrey C."/>
            <person name="Joly D.L."/>
            <person name="Hacquard S."/>
            <person name="Amselem J."/>
            <person name="Cantarel B.L."/>
            <person name="Chiu R."/>
            <person name="Coutinho P.M."/>
            <person name="Feau N."/>
            <person name="Field M."/>
            <person name="Frey P."/>
            <person name="Gelhaye E."/>
            <person name="Goldberg J."/>
            <person name="Grabherr M.G."/>
            <person name="Kodira C.D."/>
            <person name="Kohler A."/>
            <person name="Kuees U."/>
            <person name="Lindquist E.A."/>
            <person name="Lucas S.M."/>
            <person name="Mago R."/>
            <person name="Mauceli E."/>
            <person name="Morin E."/>
            <person name="Murat C."/>
            <person name="Pangilinan J.L."/>
            <person name="Park R."/>
            <person name="Pearson M."/>
            <person name="Quesneville H."/>
            <person name="Rouhier N."/>
            <person name="Sakthikumar S."/>
            <person name="Salamov A.A."/>
            <person name="Schmutz J."/>
            <person name="Selles B."/>
            <person name="Shapiro H."/>
            <person name="Tanguay P."/>
            <person name="Tuskan G.A."/>
            <person name="Henrissat B."/>
            <person name="Van de Peer Y."/>
            <person name="Rouze P."/>
            <person name="Ellis J.G."/>
            <person name="Dodds P.N."/>
            <person name="Schein J.E."/>
            <person name="Zhong S."/>
            <person name="Hamelin R.C."/>
            <person name="Grigoriev I.V."/>
            <person name="Szabo L.J."/>
            <person name="Martin F."/>
        </authorList>
    </citation>
    <scope>NUCLEOTIDE SEQUENCE [LARGE SCALE GENOMIC DNA]</scope>
    <source>
        <strain evidence="2">98AG31 / pathotype 3-4-7</strain>
    </source>
</reference>
<accession>F4SD99</accession>
<sequence length="119" mass="14002">MTRFQMVQQYIIRGDELLAMAVKFPVIFDDSMFKTFQLPKVWNLPYNNLKRHSTLVLYIYHDAALNTWAMQPIACVDLEFGEEMSGSYKAEDIPGTWPWLKLEIQHFWEAHGYGILNVE</sequence>
<organism evidence="2">
    <name type="scientific">Melampsora larici-populina (strain 98AG31 / pathotype 3-4-7)</name>
    <name type="common">Poplar leaf rust fungus</name>
    <dbReference type="NCBI Taxonomy" id="747676"/>
    <lineage>
        <taxon>Eukaryota</taxon>
        <taxon>Fungi</taxon>
        <taxon>Dikarya</taxon>
        <taxon>Basidiomycota</taxon>
        <taxon>Pucciniomycotina</taxon>
        <taxon>Pucciniomycetes</taxon>
        <taxon>Pucciniales</taxon>
        <taxon>Melampsoraceae</taxon>
        <taxon>Melampsora</taxon>
    </lineage>
</organism>
<dbReference type="KEGG" id="mlr:MELLADRAFT_114390"/>
<dbReference type="GeneID" id="18925326"/>
<dbReference type="EMBL" id="GL883243">
    <property type="protein sequence ID" value="EGF97371.1"/>
    <property type="molecule type" value="Genomic_DNA"/>
</dbReference>
<dbReference type="Proteomes" id="UP000001072">
    <property type="component" value="Unassembled WGS sequence"/>
</dbReference>
<dbReference type="VEuPathDB" id="FungiDB:MELLADRAFT_114390"/>
<keyword evidence="2" id="KW-1185">Reference proteome</keyword>
<proteinExistence type="predicted"/>
<name>F4SD99_MELLP</name>
<protein>
    <submittedName>
        <fullName evidence="1">Uncharacterized protein</fullName>
    </submittedName>
</protein>
<dbReference type="InParanoid" id="F4SD99"/>